<sequence>MSSLLDYEAGDSKKPEFRRGFAHGAQAVFDVVGGHLTEEHAGLLRHWLNAEIRSWSLRAREPEEPPAAPSLLPPA</sequence>
<gene>
    <name evidence="1" type="ORF">F6X53_13110</name>
</gene>
<comment type="caution">
    <text evidence="1">The sequence shown here is derived from an EMBL/GenBank/DDBJ whole genome shotgun (WGS) entry which is preliminary data.</text>
</comment>
<keyword evidence="2" id="KW-1185">Reference proteome</keyword>
<dbReference type="Proteomes" id="UP000474159">
    <property type="component" value="Unassembled WGS sequence"/>
</dbReference>
<protein>
    <submittedName>
        <fullName evidence="1">Uncharacterized protein</fullName>
    </submittedName>
</protein>
<name>A0A6L3SZ89_9HYPH</name>
<accession>A0A6L3SZ89</accession>
<dbReference type="OrthoDB" id="8002309at2"/>
<evidence type="ECO:0000313" key="2">
    <source>
        <dbReference type="Proteomes" id="UP000474159"/>
    </source>
</evidence>
<dbReference type="RefSeq" id="WP_151000468.1">
    <property type="nucleotide sequence ID" value="NZ_BPQY01000803.1"/>
</dbReference>
<proteinExistence type="predicted"/>
<dbReference type="EMBL" id="VZZK01000011">
    <property type="protein sequence ID" value="KAB1078935.1"/>
    <property type="molecule type" value="Genomic_DNA"/>
</dbReference>
<organism evidence="1 2">
    <name type="scientific">Methylobacterium soli</name>
    <dbReference type="NCBI Taxonomy" id="553447"/>
    <lineage>
        <taxon>Bacteria</taxon>
        <taxon>Pseudomonadati</taxon>
        <taxon>Pseudomonadota</taxon>
        <taxon>Alphaproteobacteria</taxon>
        <taxon>Hyphomicrobiales</taxon>
        <taxon>Methylobacteriaceae</taxon>
        <taxon>Methylobacterium</taxon>
    </lineage>
</organism>
<evidence type="ECO:0000313" key="1">
    <source>
        <dbReference type="EMBL" id="KAB1078935.1"/>
    </source>
</evidence>
<dbReference type="AlphaFoldDB" id="A0A6L3SZ89"/>
<reference evidence="1 2" key="1">
    <citation type="submission" date="2019-09" db="EMBL/GenBank/DDBJ databases">
        <title>YIM 48816 draft genome.</title>
        <authorList>
            <person name="Jiang L."/>
        </authorList>
    </citation>
    <scope>NUCLEOTIDE SEQUENCE [LARGE SCALE GENOMIC DNA]</scope>
    <source>
        <strain evidence="1 2">YIM 48816</strain>
    </source>
</reference>